<dbReference type="Gene3D" id="2.170.260.10">
    <property type="entry name" value="paz domain"/>
    <property type="match status" value="1"/>
</dbReference>
<feature type="compositionally biased region" description="Basic and acidic residues" evidence="1">
    <location>
        <begin position="916"/>
        <end position="931"/>
    </location>
</feature>
<reference evidence="4" key="2">
    <citation type="submission" date="2023-05" db="EMBL/GenBank/DDBJ databases">
        <authorList>
            <consortium name="Lawrence Berkeley National Laboratory"/>
            <person name="Steindorff A."/>
            <person name="Hensen N."/>
            <person name="Bonometti L."/>
            <person name="Westerberg I."/>
            <person name="Brannstrom I.O."/>
            <person name="Guillou S."/>
            <person name="Cros-Aarteil S."/>
            <person name="Calhoun S."/>
            <person name="Haridas S."/>
            <person name="Kuo A."/>
            <person name="Mondo S."/>
            <person name="Pangilinan J."/>
            <person name="Riley R."/>
            <person name="Labutti K."/>
            <person name="Andreopoulos B."/>
            <person name="Lipzen A."/>
            <person name="Chen C."/>
            <person name="Yanf M."/>
            <person name="Daum C."/>
            <person name="Ng V."/>
            <person name="Clum A."/>
            <person name="Ohm R."/>
            <person name="Martin F."/>
            <person name="Silar P."/>
            <person name="Natvig D."/>
            <person name="Lalanne C."/>
            <person name="Gautier V."/>
            <person name="Ament-Velasquez S.L."/>
            <person name="Kruys A."/>
            <person name="Hutchinson M.I."/>
            <person name="Powell A.J."/>
            <person name="Barry K."/>
            <person name="Miller A.N."/>
            <person name="Grigoriev I.V."/>
            <person name="Debuchy R."/>
            <person name="Gladieux P."/>
            <person name="Thoren M.H."/>
            <person name="Johannesson H."/>
        </authorList>
    </citation>
    <scope>NUCLEOTIDE SEQUENCE</scope>
    <source>
        <strain evidence="4">PSN293</strain>
    </source>
</reference>
<dbReference type="PROSITE" id="PS50821">
    <property type="entry name" value="PAZ"/>
    <property type="match status" value="1"/>
</dbReference>
<keyword evidence="5" id="KW-1185">Reference proteome</keyword>
<reference evidence="4" key="1">
    <citation type="journal article" date="2023" name="Mol. Phylogenet. Evol.">
        <title>Genome-scale phylogeny and comparative genomics of the fungal order Sordariales.</title>
        <authorList>
            <person name="Hensen N."/>
            <person name="Bonometti L."/>
            <person name="Westerberg I."/>
            <person name="Brannstrom I.O."/>
            <person name="Guillou S."/>
            <person name="Cros-Aarteil S."/>
            <person name="Calhoun S."/>
            <person name="Haridas S."/>
            <person name="Kuo A."/>
            <person name="Mondo S."/>
            <person name="Pangilinan J."/>
            <person name="Riley R."/>
            <person name="LaButti K."/>
            <person name="Andreopoulos B."/>
            <person name="Lipzen A."/>
            <person name="Chen C."/>
            <person name="Yan M."/>
            <person name="Daum C."/>
            <person name="Ng V."/>
            <person name="Clum A."/>
            <person name="Steindorff A."/>
            <person name="Ohm R.A."/>
            <person name="Martin F."/>
            <person name="Silar P."/>
            <person name="Natvig D.O."/>
            <person name="Lalanne C."/>
            <person name="Gautier V."/>
            <person name="Ament-Velasquez S.L."/>
            <person name="Kruys A."/>
            <person name="Hutchinson M.I."/>
            <person name="Powell A.J."/>
            <person name="Barry K."/>
            <person name="Miller A.N."/>
            <person name="Grigoriev I.V."/>
            <person name="Debuchy R."/>
            <person name="Gladieux P."/>
            <person name="Hiltunen Thoren M."/>
            <person name="Johannesson H."/>
        </authorList>
    </citation>
    <scope>NUCLEOTIDE SEQUENCE</scope>
    <source>
        <strain evidence="4">PSN293</strain>
    </source>
</reference>
<gene>
    <name evidence="4" type="ORF">QBC37DRAFT_198797</name>
</gene>
<dbReference type="Gene3D" id="3.40.50.2300">
    <property type="match status" value="1"/>
</dbReference>
<dbReference type="Gene3D" id="3.30.420.10">
    <property type="entry name" value="Ribonuclease H-like superfamily/Ribonuclease H"/>
    <property type="match status" value="1"/>
</dbReference>
<dbReference type="SUPFAM" id="SSF101690">
    <property type="entry name" value="PAZ domain"/>
    <property type="match status" value="1"/>
</dbReference>
<dbReference type="Pfam" id="PF16486">
    <property type="entry name" value="ArgoN"/>
    <property type="match status" value="1"/>
</dbReference>
<dbReference type="AlphaFoldDB" id="A0AAN6YHV7"/>
<dbReference type="Pfam" id="PF08699">
    <property type="entry name" value="ArgoL1"/>
    <property type="match status" value="1"/>
</dbReference>
<organism evidence="4 5">
    <name type="scientific">Rhypophila decipiens</name>
    <dbReference type="NCBI Taxonomy" id="261697"/>
    <lineage>
        <taxon>Eukaryota</taxon>
        <taxon>Fungi</taxon>
        <taxon>Dikarya</taxon>
        <taxon>Ascomycota</taxon>
        <taxon>Pezizomycotina</taxon>
        <taxon>Sordariomycetes</taxon>
        <taxon>Sordariomycetidae</taxon>
        <taxon>Sordariales</taxon>
        <taxon>Naviculisporaceae</taxon>
        <taxon>Rhypophila</taxon>
    </lineage>
</organism>
<feature type="domain" description="PAZ" evidence="2">
    <location>
        <begin position="323"/>
        <end position="436"/>
    </location>
</feature>
<feature type="domain" description="Piwi" evidence="3">
    <location>
        <begin position="619"/>
        <end position="919"/>
    </location>
</feature>
<feature type="compositionally biased region" description="Gly residues" evidence="1">
    <location>
        <begin position="932"/>
        <end position="942"/>
    </location>
</feature>
<dbReference type="PANTHER" id="PTHR22891">
    <property type="entry name" value="EUKARYOTIC TRANSLATION INITIATION FACTOR 2C"/>
    <property type="match status" value="1"/>
</dbReference>
<dbReference type="Pfam" id="PF02171">
    <property type="entry name" value="Piwi"/>
    <property type="match status" value="1"/>
</dbReference>
<dbReference type="SUPFAM" id="SSF53098">
    <property type="entry name" value="Ribonuclease H-like"/>
    <property type="match status" value="1"/>
</dbReference>
<dbReference type="InterPro" id="IPR032474">
    <property type="entry name" value="Argonaute_N"/>
</dbReference>
<name>A0AAN6YHV7_9PEZI</name>
<dbReference type="Pfam" id="PF16488">
    <property type="entry name" value="ArgoL2"/>
    <property type="match status" value="1"/>
</dbReference>
<dbReference type="InterPro" id="IPR003100">
    <property type="entry name" value="PAZ_dom"/>
</dbReference>
<dbReference type="InterPro" id="IPR012337">
    <property type="entry name" value="RNaseH-like_sf"/>
</dbReference>
<dbReference type="InterPro" id="IPR014811">
    <property type="entry name" value="ArgoL1"/>
</dbReference>
<accession>A0AAN6YHV7</accession>
<dbReference type="InterPro" id="IPR045246">
    <property type="entry name" value="Piwi_ago-like"/>
</dbReference>
<evidence type="ECO:0000256" key="1">
    <source>
        <dbReference type="SAM" id="MobiDB-lite"/>
    </source>
</evidence>
<feature type="region of interest" description="Disordered" evidence="1">
    <location>
        <begin position="916"/>
        <end position="986"/>
    </location>
</feature>
<evidence type="ECO:0000313" key="4">
    <source>
        <dbReference type="EMBL" id="KAK4218356.1"/>
    </source>
</evidence>
<feature type="compositionally biased region" description="Low complexity" evidence="1">
    <location>
        <begin position="1"/>
        <end position="35"/>
    </location>
</feature>
<dbReference type="InterPro" id="IPR032472">
    <property type="entry name" value="ArgoL2"/>
</dbReference>
<comment type="caution">
    <text evidence="4">The sequence shown here is derived from an EMBL/GenBank/DDBJ whole genome shotgun (WGS) entry which is preliminary data.</text>
</comment>
<evidence type="ECO:0000313" key="5">
    <source>
        <dbReference type="Proteomes" id="UP001301769"/>
    </source>
</evidence>
<protein>
    <submittedName>
        <fullName evidence="4">Piwi domain-containing protein</fullName>
    </submittedName>
</protein>
<dbReference type="EMBL" id="MU858053">
    <property type="protein sequence ID" value="KAK4218356.1"/>
    <property type="molecule type" value="Genomic_DNA"/>
</dbReference>
<dbReference type="InterPro" id="IPR036085">
    <property type="entry name" value="PAZ_dom_sf"/>
</dbReference>
<dbReference type="Pfam" id="PF02170">
    <property type="entry name" value="PAZ"/>
    <property type="match status" value="1"/>
</dbReference>
<dbReference type="InterPro" id="IPR003165">
    <property type="entry name" value="Piwi"/>
</dbReference>
<sequence>MSSPGSARSQQGGSQRGGPSAAAAAPAARPGYPAPLGFDPAKSAGKDAKKEMTSYERAAKRVELPADAYEDLTTHHTPFAKRKGFNPGAKKVNVFINQFRVTNLSAKDAFQYDIALSPEPDHPAVFQKVWDSVAVKKARGNDATWLFDGRKLAWCNKNVKELRIQVDLDAEKGRPTPPGKPPNKFLILIKPTGGIRMAALDAYLKGKASWDNSVLECMSFLDHVLRQGPSERFKLIKRTFFNNASESRQLGTCTEAIKGIYSTIRLNESINSGGLGLGVNVDVANQTFWVGQKFEALVRNYLANVDRRWNAQNPDELARMLAPIKPQGSKHFQQSEPFKALRKLYNIRFEVLHRGKQSGISKEYKVKSFTWDKEQGVMNAQTVTFKKKNAAGKEVTMTIQQYYKEQYNAQLRFPRLPLIETTRAGYFPFEVCEVQRLNPYPFKLDPDQTAEMIKFAVQRPPQRRDQIAKMVANLGWAQDPYLKKFGVAINPTMSKVSAVLIKNPVLQFHSTSTNRASKPLRAGQLDPGTSGRWMLQNLKFIIPHAAPLDSWGFVSLDPGFNNEATKRFADDFVAAFKGHGGKIAAAPVILQAPSTANIGENIKNIYTEVGNKNKKIPQLIFFIIDIRNSALYERIKKNADCRLAFVSQVISSAKARRANPQYHSNVCLKINAKLGGANAQAGKDFFNNVPTMIIGADVSHASPGSPHPSLAAVCASIDRFALRYRAAVQTNGHRVEMISNSTLHSALPDMLTSFKQHHDNKTPQHLFYFRDGVSEGQFSHVLELEVEEFKQIFKKLNCPIPKITVIVATKRHHIRFFPDTGPANGDKNGNALPGTVVEREVTHPFHYDFYLCSHVAIQGTARPVHYNVIHDEIGMKPEALQEMIYHHCYQYCRATTPVSLHPAVYYAHLASNRARAHEDMSESDKDLEKNRGGGSTQGGGQWGKKTQDDEGSSSTGTSGKRLTEARPLLKMGGPEARPGTGDKLRATMWWV</sequence>
<feature type="region of interest" description="Disordered" evidence="1">
    <location>
        <begin position="1"/>
        <end position="52"/>
    </location>
</feature>
<dbReference type="CDD" id="cd02846">
    <property type="entry name" value="PAZ_argonaute_like"/>
    <property type="match status" value="1"/>
</dbReference>
<evidence type="ECO:0000259" key="3">
    <source>
        <dbReference type="PROSITE" id="PS50822"/>
    </source>
</evidence>
<dbReference type="GO" id="GO:0003723">
    <property type="term" value="F:RNA binding"/>
    <property type="evidence" value="ECO:0007669"/>
    <property type="project" value="InterPro"/>
</dbReference>
<proteinExistence type="predicted"/>
<dbReference type="CDD" id="cd04657">
    <property type="entry name" value="Piwi_ago-like"/>
    <property type="match status" value="1"/>
</dbReference>
<evidence type="ECO:0000259" key="2">
    <source>
        <dbReference type="PROSITE" id="PS50821"/>
    </source>
</evidence>
<dbReference type="SMART" id="SM01163">
    <property type="entry name" value="DUF1785"/>
    <property type="match status" value="1"/>
</dbReference>
<dbReference type="PROSITE" id="PS50822">
    <property type="entry name" value="PIWI"/>
    <property type="match status" value="1"/>
</dbReference>
<dbReference type="InterPro" id="IPR036397">
    <property type="entry name" value="RNaseH_sf"/>
</dbReference>
<dbReference type="Proteomes" id="UP001301769">
    <property type="component" value="Unassembled WGS sequence"/>
</dbReference>
<dbReference type="SMART" id="SM00950">
    <property type="entry name" value="Piwi"/>
    <property type="match status" value="1"/>
</dbReference>